<evidence type="ECO:0000256" key="1">
    <source>
        <dbReference type="ARBA" id="ARBA00004141"/>
    </source>
</evidence>
<dbReference type="GO" id="GO:0005384">
    <property type="term" value="F:manganese ion transmembrane transporter activity"/>
    <property type="evidence" value="ECO:0007669"/>
    <property type="project" value="TreeGrafter"/>
</dbReference>
<dbReference type="GO" id="GO:0034755">
    <property type="term" value="P:iron ion transmembrane transport"/>
    <property type="evidence" value="ECO:0007669"/>
    <property type="project" value="TreeGrafter"/>
</dbReference>
<dbReference type="InterPro" id="IPR001046">
    <property type="entry name" value="NRAMP_fam"/>
</dbReference>
<keyword evidence="6 7" id="KW-0472">Membrane</keyword>
<keyword evidence="4" id="KW-0769">Symport</keyword>
<feature type="transmembrane region" description="Helical" evidence="7">
    <location>
        <begin position="266"/>
        <end position="296"/>
    </location>
</feature>
<feature type="transmembrane region" description="Helical" evidence="7">
    <location>
        <begin position="382"/>
        <end position="403"/>
    </location>
</feature>
<name>A0A7X0EE25_9PROT</name>
<dbReference type="GO" id="GO:0015293">
    <property type="term" value="F:symporter activity"/>
    <property type="evidence" value="ECO:0007669"/>
    <property type="project" value="UniProtKB-KW"/>
</dbReference>
<proteinExistence type="predicted"/>
<comment type="caution">
    <text evidence="8">The sequence shown here is derived from an EMBL/GenBank/DDBJ whole genome shotgun (WGS) entry which is preliminary data.</text>
</comment>
<comment type="subcellular location">
    <subcellularLocation>
        <location evidence="1">Membrane</location>
        <topology evidence="1">Multi-pass membrane protein</topology>
    </subcellularLocation>
</comment>
<feature type="transmembrane region" description="Helical" evidence="7">
    <location>
        <begin position="168"/>
        <end position="187"/>
    </location>
</feature>
<evidence type="ECO:0000256" key="7">
    <source>
        <dbReference type="SAM" id="Phobius"/>
    </source>
</evidence>
<dbReference type="EMBL" id="JACIIZ010000005">
    <property type="protein sequence ID" value="MBB6251596.1"/>
    <property type="molecule type" value="Genomic_DNA"/>
</dbReference>
<keyword evidence="9" id="KW-1185">Reference proteome</keyword>
<keyword evidence="3 7" id="KW-0812">Transmembrane</keyword>
<feature type="transmembrane region" description="Helical" evidence="7">
    <location>
        <begin position="103"/>
        <end position="122"/>
    </location>
</feature>
<dbReference type="GO" id="GO:0005886">
    <property type="term" value="C:plasma membrane"/>
    <property type="evidence" value="ECO:0007669"/>
    <property type="project" value="TreeGrafter"/>
</dbReference>
<organism evidence="8 9">
    <name type="scientific">Nitrospirillum iridis</name>
    <dbReference type="NCBI Taxonomy" id="765888"/>
    <lineage>
        <taxon>Bacteria</taxon>
        <taxon>Pseudomonadati</taxon>
        <taxon>Pseudomonadota</taxon>
        <taxon>Alphaproteobacteria</taxon>
        <taxon>Rhodospirillales</taxon>
        <taxon>Azospirillaceae</taxon>
        <taxon>Nitrospirillum</taxon>
    </lineage>
</organism>
<accession>A0A7X0EE25</accession>
<feature type="transmembrane region" description="Helical" evidence="7">
    <location>
        <begin position="224"/>
        <end position="246"/>
    </location>
</feature>
<feature type="transmembrane region" description="Helical" evidence="7">
    <location>
        <begin position="26"/>
        <end position="50"/>
    </location>
</feature>
<gene>
    <name evidence="8" type="ORF">FHS74_002147</name>
</gene>
<feature type="transmembrane region" description="Helical" evidence="7">
    <location>
        <begin position="129"/>
        <end position="148"/>
    </location>
</feature>
<dbReference type="PANTHER" id="PTHR11706:SF33">
    <property type="entry name" value="NATURAL RESISTANCE-ASSOCIATED MACROPHAGE PROTEIN 2"/>
    <property type="match status" value="1"/>
</dbReference>
<dbReference type="PANTHER" id="PTHR11706">
    <property type="entry name" value="SOLUTE CARRIER PROTEIN FAMILY 11 MEMBER"/>
    <property type="match status" value="1"/>
</dbReference>
<evidence type="ECO:0000256" key="4">
    <source>
        <dbReference type="ARBA" id="ARBA00022847"/>
    </source>
</evidence>
<protein>
    <submittedName>
        <fullName evidence="8">Mn2+/Fe2+ NRAMP family transporter</fullName>
    </submittedName>
</protein>
<dbReference type="Proteomes" id="UP000539175">
    <property type="component" value="Unassembled WGS sequence"/>
</dbReference>
<feature type="transmembrane region" description="Helical" evidence="7">
    <location>
        <begin position="343"/>
        <end position="362"/>
    </location>
</feature>
<evidence type="ECO:0000256" key="2">
    <source>
        <dbReference type="ARBA" id="ARBA00022448"/>
    </source>
</evidence>
<evidence type="ECO:0000313" key="8">
    <source>
        <dbReference type="EMBL" id="MBB6251596.1"/>
    </source>
</evidence>
<evidence type="ECO:0000256" key="5">
    <source>
        <dbReference type="ARBA" id="ARBA00022989"/>
    </source>
</evidence>
<keyword evidence="5 7" id="KW-1133">Transmembrane helix</keyword>
<evidence type="ECO:0000256" key="6">
    <source>
        <dbReference type="ARBA" id="ARBA00023136"/>
    </source>
</evidence>
<feature type="transmembrane region" description="Helical" evidence="7">
    <location>
        <begin position="317"/>
        <end position="337"/>
    </location>
</feature>
<evidence type="ECO:0000313" key="9">
    <source>
        <dbReference type="Proteomes" id="UP000539175"/>
    </source>
</evidence>
<reference evidence="8 9" key="1">
    <citation type="submission" date="2020-08" db="EMBL/GenBank/DDBJ databases">
        <title>Genomic Encyclopedia of Type Strains, Phase IV (KMG-IV): sequencing the most valuable type-strain genomes for metagenomic binning, comparative biology and taxonomic classification.</title>
        <authorList>
            <person name="Goeker M."/>
        </authorList>
    </citation>
    <scope>NUCLEOTIDE SEQUENCE [LARGE SCALE GENOMIC DNA]</scope>
    <source>
        <strain evidence="8 9">DSM 22198</strain>
    </source>
</reference>
<sequence length="404" mass="42807">MTGASDDDPSGIATYSQAGAQFGYGLAWTLILTYPLMAAIQEISAIIGRVTGHGIAGNLRRHYPPLTINTIVLLLVAANVVNIGADLGAMAAALGLLIGGPQWLYVLLFGAGSAALQIFIPYRRYVSILKWLTLSLFAYVATVFAIPIPWGELGHAIVHPPLSLNADYLVAVVAVFGTTISPYLFFWQADQEVEEEKGDPRAQPLKKAPGQAPEELRRIRLDTYIGMLLSNGVALFIIITTAATLHAHGVTDIQTSAQAAEALRPIAGTFAFAVFALGIIGTGLLALPVLAGSAAYALGEARRWPVGLARPPMQAKAFYGAILLAMAVGAAMNVVDIDPVKALFWSAVINGLVAVPVIVMMMRMASRRDIMGGFILSPGLRILGWACMAAMALVDTAMVVTWVI</sequence>
<feature type="transmembrane region" description="Helical" evidence="7">
    <location>
        <begin position="71"/>
        <end position="97"/>
    </location>
</feature>
<dbReference type="GO" id="GO:0015086">
    <property type="term" value="F:cadmium ion transmembrane transporter activity"/>
    <property type="evidence" value="ECO:0007669"/>
    <property type="project" value="TreeGrafter"/>
</dbReference>
<dbReference type="AlphaFoldDB" id="A0A7X0EE25"/>
<evidence type="ECO:0000256" key="3">
    <source>
        <dbReference type="ARBA" id="ARBA00022692"/>
    </source>
</evidence>
<dbReference type="RefSeq" id="WP_343066902.1">
    <property type="nucleotide sequence ID" value="NZ_JACIIZ010000005.1"/>
</dbReference>
<keyword evidence="2" id="KW-0813">Transport</keyword>
<dbReference type="Pfam" id="PF01566">
    <property type="entry name" value="Nramp"/>
    <property type="match status" value="1"/>
</dbReference>